<dbReference type="Proteomes" id="UP001500893">
    <property type="component" value="Unassembled WGS sequence"/>
</dbReference>
<keyword evidence="3" id="KW-1185">Reference proteome</keyword>
<gene>
    <name evidence="2" type="ORF">GCM10010521_74140</name>
</gene>
<name>A0ABN3V9K1_9ACTN</name>
<evidence type="ECO:0000313" key="2">
    <source>
        <dbReference type="EMBL" id="GAA2785056.1"/>
    </source>
</evidence>
<protein>
    <recommendedName>
        <fullName evidence="4">Secreted protein</fullName>
    </recommendedName>
</protein>
<organism evidence="2 3">
    <name type="scientific">Streptomyces rameus</name>
    <dbReference type="NCBI Taxonomy" id="68261"/>
    <lineage>
        <taxon>Bacteria</taxon>
        <taxon>Bacillati</taxon>
        <taxon>Actinomycetota</taxon>
        <taxon>Actinomycetes</taxon>
        <taxon>Kitasatosporales</taxon>
        <taxon>Streptomycetaceae</taxon>
        <taxon>Streptomyces</taxon>
    </lineage>
</organism>
<dbReference type="EMBL" id="BAAAVM010000167">
    <property type="protein sequence ID" value="GAA2785056.1"/>
    <property type="molecule type" value="Genomic_DNA"/>
</dbReference>
<evidence type="ECO:0000313" key="3">
    <source>
        <dbReference type="Proteomes" id="UP001500893"/>
    </source>
</evidence>
<sequence length="76" mass="7477">MIAGRCGPTTPAVTPSPMPMLVVAAVLDAATATPSTTPRDLRSPGRAGPSPPVVLWLMAGSPLTAGASVVGPGDRT</sequence>
<evidence type="ECO:0008006" key="4">
    <source>
        <dbReference type="Google" id="ProtNLM"/>
    </source>
</evidence>
<reference evidence="2 3" key="1">
    <citation type="journal article" date="2019" name="Int. J. Syst. Evol. Microbiol.">
        <title>The Global Catalogue of Microorganisms (GCM) 10K type strain sequencing project: providing services to taxonomists for standard genome sequencing and annotation.</title>
        <authorList>
            <consortium name="The Broad Institute Genomics Platform"/>
            <consortium name="The Broad Institute Genome Sequencing Center for Infectious Disease"/>
            <person name="Wu L."/>
            <person name="Ma J."/>
        </authorList>
    </citation>
    <scope>NUCLEOTIDE SEQUENCE [LARGE SCALE GENOMIC DNA]</scope>
    <source>
        <strain evidence="2 3">JCM 11574</strain>
    </source>
</reference>
<evidence type="ECO:0000256" key="1">
    <source>
        <dbReference type="SAM" id="MobiDB-lite"/>
    </source>
</evidence>
<comment type="caution">
    <text evidence="2">The sequence shown here is derived from an EMBL/GenBank/DDBJ whole genome shotgun (WGS) entry which is preliminary data.</text>
</comment>
<proteinExistence type="predicted"/>
<accession>A0ABN3V9K1</accession>
<feature type="region of interest" description="Disordered" evidence="1">
    <location>
        <begin position="33"/>
        <end position="52"/>
    </location>
</feature>